<feature type="chain" id="PRO_5034467702" description="PepSY domain-containing protein" evidence="2">
    <location>
        <begin position="25"/>
        <end position="122"/>
    </location>
</feature>
<sequence>MGRIPPAWAVCALALSLWNGSAAAQLADPYRLPPSKQNLEPCRLAALALAPGTVENLGLLWQQGHYRFRFDIRSSDGQARKVFCDGATGRILPMETNPMSNTTVPPLDLAPDGRPGIKHGAP</sequence>
<organism evidence="3 4">
    <name type="scientific">Methylogaea oryzae</name>
    <dbReference type="NCBI Taxonomy" id="1295382"/>
    <lineage>
        <taxon>Bacteria</taxon>
        <taxon>Pseudomonadati</taxon>
        <taxon>Pseudomonadota</taxon>
        <taxon>Gammaproteobacteria</taxon>
        <taxon>Methylococcales</taxon>
        <taxon>Methylococcaceae</taxon>
        <taxon>Methylogaea</taxon>
    </lineage>
</organism>
<dbReference type="KEGG" id="moz:MoryE10_00490"/>
<keyword evidence="4" id="KW-1185">Reference proteome</keyword>
<accession>A0A8D4VJX1</accession>
<evidence type="ECO:0000313" key="3">
    <source>
        <dbReference type="EMBL" id="BBL69443.1"/>
    </source>
</evidence>
<dbReference type="Proteomes" id="UP000824988">
    <property type="component" value="Chromosome"/>
</dbReference>
<evidence type="ECO:0000256" key="2">
    <source>
        <dbReference type="SAM" id="SignalP"/>
    </source>
</evidence>
<feature type="region of interest" description="Disordered" evidence="1">
    <location>
        <begin position="94"/>
        <end position="122"/>
    </location>
</feature>
<keyword evidence="2" id="KW-0732">Signal</keyword>
<evidence type="ECO:0000313" key="4">
    <source>
        <dbReference type="Proteomes" id="UP000824988"/>
    </source>
</evidence>
<evidence type="ECO:0008006" key="5">
    <source>
        <dbReference type="Google" id="ProtNLM"/>
    </source>
</evidence>
<gene>
    <name evidence="3" type="ORF">MoryE10_00490</name>
</gene>
<reference evidence="3" key="1">
    <citation type="submission" date="2019-06" db="EMBL/GenBank/DDBJ databases">
        <title>Complete genome sequence of Methylogaea oryzae strain JCM16910.</title>
        <authorList>
            <person name="Asakawa S."/>
        </authorList>
    </citation>
    <scope>NUCLEOTIDE SEQUENCE</scope>
    <source>
        <strain evidence="3">E10</strain>
    </source>
</reference>
<feature type="signal peptide" evidence="2">
    <location>
        <begin position="1"/>
        <end position="24"/>
    </location>
</feature>
<protein>
    <recommendedName>
        <fullName evidence="5">PepSY domain-containing protein</fullName>
    </recommendedName>
</protein>
<proteinExistence type="predicted"/>
<dbReference type="EMBL" id="AP019782">
    <property type="protein sequence ID" value="BBL69443.1"/>
    <property type="molecule type" value="Genomic_DNA"/>
</dbReference>
<dbReference type="AlphaFoldDB" id="A0A8D4VJX1"/>
<name>A0A8D4VJX1_9GAMM</name>
<evidence type="ECO:0000256" key="1">
    <source>
        <dbReference type="SAM" id="MobiDB-lite"/>
    </source>
</evidence>
<dbReference type="RefSeq" id="WP_221047854.1">
    <property type="nucleotide sequence ID" value="NZ_AP019782.1"/>
</dbReference>